<dbReference type="EMBL" id="JACGWW010000001">
    <property type="protein sequence ID" value="MBA8811951.1"/>
    <property type="molecule type" value="Genomic_DNA"/>
</dbReference>
<protein>
    <submittedName>
        <fullName evidence="3">Lysophospholipase L1-like esterase</fullName>
    </submittedName>
</protein>
<gene>
    <name evidence="3" type="ORF">FB463_000175</name>
    <name evidence="2" type="ORF">FFA01_21090</name>
</gene>
<proteinExistence type="predicted"/>
<dbReference type="Pfam" id="PF01590">
    <property type="entry name" value="GAF"/>
    <property type="match status" value="1"/>
</dbReference>
<dbReference type="Proteomes" id="UP000321154">
    <property type="component" value="Unassembled WGS sequence"/>
</dbReference>
<organism evidence="3 5">
    <name type="scientific">Frigoribacterium faeni</name>
    <dbReference type="NCBI Taxonomy" id="145483"/>
    <lineage>
        <taxon>Bacteria</taxon>
        <taxon>Bacillati</taxon>
        <taxon>Actinomycetota</taxon>
        <taxon>Actinomycetes</taxon>
        <taxon>Micrococcales</taxon>
        <taxon>Microbacteriaceae</taxon>
        <taxon>Frigoribacterium</taxon>
    </lineage>
</organism>
<dbReference type="AlphaFoldDB" id="A0A7W3JFN4"/>
<dbReference type="PANTHER" id="PTHR43102">
    <property type="entry name" value="SLR1143 PROTEIN"/>
    <property type="match status" value="1"/>
</dbReference>
<dbReference type="InterPro" id="IPR036514">
    <property type="entry name" value="SGNH_hydro_sf"/>
</dbReference>
<dbReference type="Gene3D" id="3.30.450.40">
    <property type="match status" value="1"/>
</dbReference>
<dbReference type="OrthoDB" id="9151676at2"/>
<dbReference type="EMBL" id="BJUV01000020">
    <property type="protein sequence ID" value="GEK83800.1"/>
    <property type="molecule type" value="Genomic_DNA"/>
</dbReference>
<evidence type="ECO:0000313" key="4">
    <source>
        <dbReference type="Proteomes" id="UP000321154"/>
    </source>
</evidence>
<keyword evidence="4" id="KW-1185">Reference proteome</keyword>
<dbReference type="SMART" id="SM00065">
    <property type="entry name" value="GAF"/>
    <property type="match status" value="1"/>
</dbReference>
<dbReference type="SUPFAM" id="SSF52266">
    <property type="entry name" value="SGNH hydrolase"/>
    <property type="match status" value="1"/>
</dbReference>
<reference evidence="3 5" key="2">
    <citation type="submission" date="2020-07" db="EMBL/GenBank/DDBJ databases">
        <title>Sequencing the genomes of 1000 actinobacteria strains.</title>
        <authorList>
            <person name="Klenk H.-P."/>
        </authorList>
    </citation>
    <scope>NUCLEOTIDE SEQUENCE [LARGE SCALE GENOMIC DNA]</scope>
    <source>
        <strain evidence="3 5">DSM 10309</strain>
    </source>
</reference>
<evidence type="ECO:0000313" key="2">
    <source>
        <dbReference type="EMBL" id="GEK83800.1"/>
    </source>
</evidence>
<dbReference type="Proteomes" id="UP000522688">
    <property type="component" value="Unassembled WGS sequence"/>
</dbReference>
<accession>A0A7W3JFN4</accession>
<reference evidence="2 4" key="1">
    <citation type="submission" date="2019-07" db="EMBL/GenBank/DDBJ databases">
        <title>Whole genome shotgun sequence of Frigoribacterium faeni NBRC 103066.</title>
        <authorList>
            <person name="Hosoyama A."/>
            <person name="Uohara A."/>
            <person name="Ohji S."/>
            <person name="Ichikawa N."/>
        </authorList>
    </citation>
    <scope>NUCLEOTIDE SEQUENCE [LARGE SCALE GENOMIC DNA]</scope>
    <source>
        <strain evidence="2 4">NBRC 103066</strain>
    </source>
</reference>
<feature type="domain" description="GAF" evidence="1">
    <location>
        <begin position="266"/>
        <end position="402"/>
    </location>
</feature>
<dbReference type="RefSeq" id="WP_146855875.1">
    <property type="nucleotide sequence ID" value="NZ_BAAAHR010000005.1"/>
</dbReference>
<dbReference type="InterPro" id="IPR029016">
    <property type="entry name" value="GAF-like_dom_sf"/>
</dbReference>
<comment type="caution">
    <text evidence="3">The sequence shown here is derived from an EMBL/GenBank/DDBJ whole genome shotgun (WGS) entry which is preliminary data.</text>
</comment>
<name>A0A7W3JFN4_9MICO</name>
<evidence type="ECO:0000259" key="1">
    <source>
        <dbReference type="SMART" id="SM00065"/>
    </source>
</evidence>
<dbReference type="Gene3D" id="3.40.50.1110">
    <property type="entry name" value="SGNH hydrolase"/>
    <property type="match status" value="1"/>
</dbReference>
<dbReference type="InterPro" id="IPR003018">
    <property type="entry name" value="GAF"/>
</dbReference>
<dbReference type="SUPFAM" id="SSF55781">
    <property type="entry name" value="GAF domain-like"/>
    <property type="match status" value="1"/>
</dbReference>
<evidence type="ECO:0000313" key="3">
    <source>
        <dbReference type="EMBL" id="MBA8811951.1"/>
    </source>
</evidence>
<dbReference type="PANTHER" id="PTHR43102:SF2">
    <property type="entry name" value="GAF DOMAIN-CONTAINING PROTEIN"/>
    <property type="match status" value="1"/>
</dbReference>
<sequence length="412" mass="44663">MTSIATRALRAFFRGKYRVVDDLTSRPRPEDAPHVHAPGVDPDRLLVFGNGPAVGWGVRSHDLAIPGQLARRLSATTGRGADVDVDGDPDVTIATAADRLRGRELCGYDVVVVVIGMSDAFRLVTPQKWTRGMARLLDAIERSTGPSGQLVVAGIQPPSTVPRFGATPGGVVDRHAELLNERTRDLCVGRPHVRFMPAPTLPGGSEDRSSDAARYQAWGRALAELVAPRLDAAVLAGRSARATRNAPQSAERRVEAIRALGLLDTPAEKRFDDIVERVRTLLGAQGAAFSLITDDRHWNKAVAGSSRTEMPLVDSFCAHTIESGRPLVVPDAWRDDRFVSHPAVRFYAGHPIETDDGVRIGALCVVDAEPRTADSVDLVLLRELALAVQRELRVRPDDEAEGETDGRRLLAH</sequence>
<evidence type="ECO:0000313" key="5">
    <source>
        <dbReference type="Proteomes" id="UP000522688"/>
    </source>
</evidence>